<dbReference type="EMBL" id="CAKKLH010000318">
    <property type="protein sequence ID" value="CAH0111829.1"/>
    <property type="molecule type" value="Genomic_DNA"/>
</dbReference>
<dbReference type="Gene3D" id="3.10.20.90">
    <property type="entry name" value="Phosphatidylinositol 3-kinase Catalytic Subunit, Chain A, domain 1"/>
    <property type="match status" value="1"/>
</dbReference>
<dbReference type="Pfam" id="PF00240">
    <property type="entry name" value="ubiquitin"/>
    <property type="match status" value="1"/>
</dbReference>
<evidence type="ECO:0000313" key="6">
    <source>
        <dbReference type="Proteomes" id="UP000789390"/>
    </source>
</evidence>
<gene>
    <name evidence="5" type="ORF">DGAL_LOCUS15486</name>
</gene>
<dbReference type="PROSITE" id="PS50053">
    <property type="entry name" value="UBIQUITIN_2"/>
    <property type="match status" value="1"/>
</dbReference>
<evidence type="ECO:0000313" key="5">
    <source>
        <dbReference type="EMBL" id="CAH0111829.1"/>
    </source>
</evidence>
<comment type="caution">
    <text evidence="5">The sequence shown here is derived from an EMBL/GenBank/DDBJ whole genome shotgun (WGS) entry which is preliminary data.</text>
</comment>
<evidence type="ECO:0000259" key="4">
    <source>
        <dbReference type="PROSITE" id="PS51035"/>
    </source>
</evidence>
<keyword evidence="6" id="KW-1185">Reference proteome</keyword>
<organism evidence="5 6">
    <name type="scientific">Daphnia galeata</name>
    <dbReference type="NCBI Taxonomy" id="27404"/>
    <lineage>
        <taxon>Eukaryota</taxon>
        <taxon>Metazoa</taxon>
        <taxon>Ecdysozoa</taxon>
        <taxon>Arthropoda</taxon>
        <taxon>Crustacea</taxon>
        <taxon>Branchiopoda</taxon>
        <taxon>Diplostraca</taxon>
        <taxon>Cladocera</taxon>
        <taxon>Anomopoda</taxon>
        <taxon>Daphniidae</taxon>
        <taxon>Daphnia</taxon>
    </lineage>
</organism>
<protein>
    <recommendedName>
        <fullName evidence="1">BAG family molecular chaperone regulator 1</fullName>
    </recommendedName>
</protein>
<feature type="domain" description="BAG" evidence="4">
    <location>
        <begin position="133"/>
        <end position="186"/>
    </location>
</feature>
<dbReference type="PANTHER" id="PTHR12329:SF16">
    <property type="entry name" value="BAG FAMILY MOLECULAR CHAPERONE REGULATOR 1"/>
    <property type="match status" value="1"/>
</dbReference>
<dbReference type="InterPro" id="IPR003103">
    <property type="entry name" value="BAG_domain"/>
</dbReference>
<dbReference type="GO" id="GO:0050821">
    <property type="term" value="P:protein stabilization"/>
    <property type="evidence" value="ECO:0007669"/>
    <property type="project" value="TreeGrafter"/>
</dbReference>
<dbReference type="GO" id="GO:0000774">
    <property type="term" value="F:adenyl-nucleotide exchange factor activity"/>
    <property type="evidence" value="ECO:0007669"/>
    <property type="project" value="TreeGrafter"/>
</dbReference>
<proteinExistence type="predicted"/>
<sequence>MSKGNVLIVQGKNGNKKFELQVTFQTTVGDLCAEIERETEIPVHCQRIIYNGRALNNQVEDLQKDLHSLGLKSPAKILVLGKKPDEEDENYKLMKKWEISCDSVTKQLTGFERDILDMERGFAPKELFCNLPKVEKKINCLAEELMKILISLDELSFKEDQKGARAKRKCIIDKIHSLHKKCDELVASVKQLQSEKS</sequence>
<keyword evidence="2" id="KW-0143">Chaperone</keyword>
<dbReference type="Pfam" id="PF02179">
    <property type="entry name" value="BAG"/>
    <property type="match status" value="1"/>
</dbReference>
<dbReference type="GO" id="GO:0016020">
    <property type="term" value="C:membrane"/>
    <property type="evidence" value="ECO:0007669"/>
    <property type="project" value="TreeGrafter"/>
</dbReference>
<dbReference type="InterPro" id="IPR029071">
    <property type="entry name" value="Ubiquitin-like_domsf"/>
</dbReference>
<dbReference type="GO" id="GO:0005829">
    <property type="term" value="C:cytosol"/>
    <property type="evidence" value="ECO:0007669"/>
    <property type="project" value="TreeGrafter"/>
</dbReference>
<dbReference type="Gene3D" id="1.20.58.120">
    <property type="entry name" value="BAG domain"/>
    <property type="match status" value="1"/>
</dbReference>
<dbReference type="Proteomes" id="UP000789390">
    <property type="component" value="Unassembled WGS sequence"/>
</dbReference>
<dbReference type="SUPFAM" id="SSF54236">
    <property type="entry name" value="Ubiquitin-like"/>
    <property type="match status" value="1"/>
</dbReference>
<dbReference type="GO" id="GO:0051087">
    <property type="term" value="F:protein-folding chaperone binding"/>
    <property type="evidence" value="ECO:0007669"/>
    <property type="project" value="InterPro"/>
</dbReference>
<dbReference type="OrthoDB" id="417450at2759"/>
<reference evidence="5" key="1">
    <citation type="submission" date="2021-11" db="EMBL/GenBank/DDBJ databases">
        <authorList>
            <person name="Schell T."/>
        </authorList>
    </citation>
    <scope>NUCLEOTIDE SEQUENCE</scope>
    <source>
        <strain evidence="5">M5</strain>
    </source>
</reference>
<dbReference type="InterPro" id="IPR036533">
    <property type="entry name" value="BAG_dom_sf"/>
</dbReference>
<dbReference type="InterPro" id="IPR039773">
    <property type="entry name" value="BAG_chaperone_regulator"/>
</dbReference>
<evidence type="ECO:0000259" key="3">
    <source>
        <dbReference type="PROSITE" id="PS50053"/>
    </source>
</evidence>
<accession>A0A8J2S2G5</accession>
<evidence type="ECO:0000256" key="2">
    <source>
        <dbReference type="ARBA" id="ARBA00023186"/>
    </source>
</evidence>
<feature type="domain" description="Ubiquitin-like" evidence="3">
    <location>
        <begin position="7"/>
        <end position="86"/>
    </location>
</feature>
<dbReference type="GO" id="GO:0005634">
    <property type="term" value="C:nucleus"/>
    <property type="evidence" value="ECO:0007669"/>
    <property type="project" value="TreeGrafter"/>
</dbReference>
<dbReference type="InterPro" id="IPR000626">
    <property type="entry name" value="Ubiquitin-like_dom"/>
</dbReference>
<dbReference type="PANTHER" id="PTHR12329">
    <property type="entry name" value="BCL2-ASSOCIATED ATHANOGENE"/>
    <property type="match status" value="1"/>
</dbReference>
<dbReference type="SUPFAM" id="SSF63491">
    <property type="entry name" value="BAG domain"/>
    <property type="match status" value="1"/>
</dbReference>
<name>A0A8J2S2G5_9CRUS</name>
<evidence type="ECO:0000256" key="1">
    <source>
        <dbReference type="ARBA" id="ARBA00022374"/>
    </source>
</evidence>
<dbReference type="SMART" id="SM00213">
    <property type="entry name" value="UBQ"/>
    <property type="match status" value="1"/>
</dbReference>
<dbReference type="AlphaFoldDB" id="A0A8J2S2G5"/>
<dbReference type="PROSITE" id="PS51035">
    <property type="entry name" value="BAG"/>
    <property type="match status" value="1"/>
</dbReference>